<feature type="non-terminal residue" evidence="2">
    <location>
        <position position="1"/>
    </location>
</feature>
<feature type="region of interest" description="Disordered" evidence="1">
    <location>
        <begin position="45"/>
        <end position="78"/>
    </location>
</feature>
<sequence>VVNSAAALALQEANASEAEPNREIHSARKTAACFVSVPNRGTGGVAVLTPGLSPTETADPERRRHSEPAPGRVQRLQQKSDVTGVGEGALRNMIAIYNIHNFQLAADQAQRTRGSIRAELSTAEQQPERVTVLVMGDFNFMDEAPLEMTAPLVEPKLPTHYAEHSQQCTRVDKIYISSPPWLLSQWCAKVDIPMAPGALFRIGISDHAPVHLRPLFAEYFDLMNGAADVDNYPPFIRLKEFKRLIREAARLARNDLADARAPCSAAALTACRAISRAVWRNDWKSARALRASTELGAKFLDISDSNHIALIEPETCRRTFEQHQKEYLDPRAEAMQQEEQARDTPYLKRQRLRKMPRATEKRGKLWAPTGKVLKLRAIE</sequence>
<comment type="caution">
    <text evidence="2">The sequence shown here is derived from an EMBL/GenBank/DDBJ whole genome shotgun (WGS) entry which is preliminary data.</text>
</comment>
<name>A0ABN9UJ34_9DINO</name>
<reference evidence="2" key="1">
    <citation type="submission" date="2023-10" db="EMBL/GenBank/DDBJ databases">
        <authorList>
            <person name="Chen Y."/>
            <person name="Shah S."/>
            <person name="Dougan E. K."/>
            <person name="Thang M."/>
            <person name="Chan C."/>
        </authorList>
    </citation>
    <scope>NUCLEOTIDE SEQUENCE [LARGE SCALE GENOMIC DNA]</scope>
</reference>
<evidence type="ECO:0000313" key="2">
    <source>
        <dbReference type="EMBL" id="CAK0859713.1"/>
    </source>
</evidence>
<evidence type="ECO:0000313" key="3">
    <source>
        <dbReference type="Proteomes" id="UP001189429"/>
    </source>
</evidence>
<dbReference type="Gene3D" id="3.60.10.10">
    <property type="entry name" value="Endonuclease/exonuclease/phosphatase"/>
    <property type="match status" value="1"/>
</dbReference>
<accession>A0ABN9UJ34</accession>
<feature type="non-terminal residue" evidence="2">
    <location>
        <position position="379"/>
    </location>
</feature>
<gene>
    <name evidence="2" type="ORF">PCOR1329_LOCUS49003</name>
</gene>
<evidence type="ECO:0008006" key="4">
    <source>
        <dbReference type="Google" id="ProtNLM"/>
    </source>
</evidence>
<dbReference type="Proteomes" id="UP001189429">
    <property type="component" value="Unassembled WGS sequence"/>
</dbReference>
<dbReference type="InterPro" id="IPR036691">
    <property type="entry name" value="Endo/exonu/phosph_ase_sf"/>
</dbReference>
<organism evidence="2 3">
    <name type="scientific">Prorocentrum cordatum</name>
    <dbReference type="NCBI Taxonomy" id="2364126"/>
    <lineage>
        <taxon>Eukaryota</taxon>
        <taxon>Sar</taxon>
        <taxon>Alveolata</taxon>
        <taxon>Dinophyceae</taxon>
        <taxon>Prorocentrales</taxon>
        <taxon>Prorocentraceae</taxon>
        <taxon>Prorocentrum</taxon>
    </lineage>
</organism>
<dbReference type="SUPFAM" id="SSF56219">
    <property type="entry name" value="DNase I-like"/>
    <property type="match status" value="1"/>
</dbReference>
<evidence type="ECO:0000256" key="1">
    <source>
        <dbReference type="SAM" id="MobiDB-lite"/>
    </source>
</evidence>
<keyword evidence="3" id="KW-1185">Reference proteome</keyword>
<proteinExistence type="predicted"/>
<protein>
    <recommendedName>
        <fullName evidence="4">Endonuclease/exonuclease/phosphatase domain-containing protein</fullName>
    </recommendedName>
</protein>
<dbReference type="EMBL" id="CAUYUJ010015928">
    <property type="protein sequence ID" value="CAK0859713.1"/>
    <property type="molecule type" value="Genomic_DNA"/>
</dbReference>